<name>M8BEE7_AEGTA</name>
<proteinExistence type="predicted"/>
<feature type="compositionally biased region" description="Polar residues" evidence="1">
    <location>
        <begin position="37"/>
        <end position="47"/>
    </location>
</feature>
<dbReference type="ExpressionAtlas" id="M8BEE7">
    <property type="expression patterns" value="baseline"/>
</dbReference>
<feature type="region of interest" description="Disordered" evidence="1">
    <location>
        <begin position="27"/>
        <end position="68"/>
    </location>
</feature>
<dbReference type="EnsemblPlants" id="EMT23260">
    <property type="protein sequence ID" value="EMT23260"/>
    <property type="gene ID" value="F775_05886"/>
</dbReference>
<accession>M8BEE7</accession>
<organism evidence="2">
    <name type="scientific">Aegilops tauschii</name>
    <name type="common">Tausch's goatgrass</name>
    <name type="synonym">Aegilops squarrosa</name>
    <dbReference type="NCBI Taxonomy" id="37682"/>
    <lineage>
        <taxon>Eukaryota</taxon>
        <taxon>Viridiplantae</taxon>
        <taxon>Streptophyta</taxon>
        <taxon>Embryophyta</taxon>
        <taxon>Tracheophyta</taxon>
        <taxon>Spermatophyta</taxon>
        <taxon>Magnoliopsida</taxon>
        <taxon>Liliopsida</taxon>
        <taxon>Poales</taxon>
        <taxon>Poaceae</taxon>
        <taxon>BOP clade</taxon>
        <taxon>Pooideae</taxon>
        <taxon>Triticodae</taxon>
        <taxon>Triticeae</taxon>
        <taxon>Triticinae</taxon>
        <taxon>Aegilops</taxon>
    </lineage>
</organism>
<dbReference type="AlphaFoldDB" id="M8BEE7"/>
<protein>
    <submittedName>
        <fullName evidence="2">Uncharacterized protein</fullName>
    </submittedName>
</protein>
<reference evidence="2" key="1">
    <citation type="submission" date="2015-06" db="UniProtKB">
        <authorList>
            <consortium name="EnsemblPlants"/>
        </authorList>
    </citation>
    <scope>IDENTIFICATION</scope>
</reference>
<evidence type="ECO:0000256" key="1">
    <source>
        <dbReference type="SAM" id="MobiDB-lite"/>
    </source>
</evidence>
<evidence type="ECO:0000313" key="2">
    <source>
        <dbReference type="EnsemblPlants" id="EMT23260"/>
    </source>
</evidence>
<sequence>MGFEGGHQPRFFPCNCKKNMVMDSTDRFDKSPLLDGGSSSQENSTEYTGDGSVCTSGHPASRKHTGNWKASSLTIGQLTTAQRLCIISLSIIRTVDM</sequence>